<feature type="coiled-coil region" evidence="7">
    <location>
        <begin position="169"/>
        <end position="203"/>
    </location>
</feature>
<dbReference type="Gene3D" id="3.40.50.2300">
    <property type="match status" value="1"/>
</dbReference>
<dbReference type="STRING" id="1193011.LEP1GSC058_0122"/>
<gene>
    <name evidence="10" type="ORF">LEP1GSC058_0122</name>
</gene>
<dbReference type="Pfam" id="PF00512">
    <property type="entry name" value="HisKA"/>
    <property type="match status" value="2"/>
</dbReference>
<feature type="domain" description="Histidine kinase" evidence="8">
    <location>
        <begin position="210"/>
        <end position="426"/>
    </location>
</feature>
<dbReference type="InterPro" id="IPR035965">
    <property type="entry name" value="PAS-like_dom_sf"/>
</dbReference>
<dbReference type="NCBIfam" id="NF047465">
    <property type="entry name" value="hybrid_HK_LvrA"/>
    <property type="match status" value="1"/>
</dbReference>
<dbReference type="SMART" id="SM00387">
    <property type="entry name" value="HATPase_c"/>
    <property type="match status" value="2"/>
</dbReference>
<dbReference type="PANTHER" id="PTHR43547">
    <property type="entry name" value="TWO-COMPONENT HISTIDINE KINASE"/>
    <property type="match status" value="1"/>
</dbReference>
<comment type="catalytic activity">
    <reaction evidence="1">
        <text>ATP + protein L-histidine = ADP + protein N-phospho-L-histidine.</text>
        <dbReference type="EC" id="2.7.13.3"/>
    </reaction>
</comment>
<dbReference type="InterPro" id="IPR011006">
    <property type="entry name" value="CheY-like_superfamily"/>
</dbReference>
<dbReference type="Proteomes" id="UP000014540">
    <property type="component" value="Unassembled WGS sequence"/>
</dbReference>
<dbReference type="InterPro" id="IPR003661">
    <property type="entry name" value="HisK_dim/P_dom"/>
</dbReference>
<dbReference type="EMBL" id="AKWZ02000004">
    <property type="protein sequence ID" value="EPG75164.1"/>
    <property type="molecule type" value="Genomic_DNA"/>
</dbReference>
<dbReference type="Pfam" id="PF00072">
    <property type="entry name" value="Response_reg"/>
    <property type="match status" value="1"/>
</dbReference>
<dbReference type="EC" id="2.7.13.3" evidence="2"/>
<dbReference type="GO" id="GO:0000155">
    <property type="term" value="F:phosphorelay sensor kinase activity"/>
    <property type="evidence" value="ECO:0007669"/>
    <property type="project" value="InterPro"/>
</dbReference>
<evidence type="ECO:0000256" key="3">
    <source>
        <dbReference type="ARBA" id="ARBA00022553"/>
    </source>
</evidence>
<dbReference type="SUPFAM" id="SSF52172">
    <property type="entry name" value="CheY-like"/>
    <property type="match status" value="1"/>
</dbReference>
<dbReference type="OrthoDB" id="9813394at2"/>
<feature type="domain" description="Histidine kinase" evidence="8">
    <location>
        <begin position="607"/>
        <end position="821"/>
    </location>
</feature>
<evidence type="ECO:0000256" key="1">
    <source>
        <dbReference type="ARBA" id="ARBA00000085"/>
    </source>
</evidence>
<dbReference type="InterPro" id="IPR013656">
    <property type="entry name" value="PAS_4"/>
</dbReference>
<dbReference type="PRINTS" id="PR00344">
    <property type="entry name" value="BCTRLSENSOR"/>
</dbReference>
<dbReference type="SUPFAM" id="SSF47384">
    <property type="entry name" value="Homodimeric domain of signal transducing histidine kinase"/>
    <property type="match status" value="2"/>
</dbReference>
<reference evidence="10" key="1">
    <citation type="submission" date="2013-04" db="EMBL/GenBank/DDBJ databases">
        <authorList>
            <person name="Harkins D.M."/>
            <person name="Durkin A.S."/>
            <person name="Selengut J.D."/>
            <person name="Sanka R."/>
            <person name="DePew J."/>
            <person name="Purushe J."/>
            <person name="Ahmed A."/>
            <person name="van der Linden H."/>
            <person name="Goris M.G.A."/>
            <person name="Hartskeerl R.A."/>
            <person name="Vinetz J.M."/>
            <person name="Sutton G.G."/>
            <person name="Nelson W.C."/>
            <person name="Fouts D.E."/>
        </authorList>
    </citation>
    <scope>NUCLEOTIDE SEQUENCE [LARGE SCALE GENOMIC DNA]</scope>
    <source>
        <strain evidence="10">BUT 6</strain>
    </source>
</reference>
<dbReference type="SMART" id="SM00091">
    <property type="entry name" value="PAS"/>
    <property type="match status" value="1"/>
</dbReference>
<name>S3V3F0_9LEPT</name>
<dbReference type="InterPro" id="IPR000014">
    <property type="entry name" value="PAS"/>
</dbReference>
<dbReference type="PROSITE" id="PS50109">
    <property type="entry name" value="HIS_KIN"/>
    <property type="match status" value="2"/>
</dbReference>
<proteinExistence type="predicted"/>
<evidence type="ECO:0000256" key="4">
    <source>
        <dbReference type="ARBA" id="ARBA00022679"/>
    </source>
</evidence>
<sequence length="821" mass="91899">MHSNPNFKLLFESIPGLFLVLDPKLSIVAVSDAYLAATKTERETILGRGIFEVFPDNPSDPTATGVSNLRDSLVRVLEDKAQNSMAVQKYDIQLPESEGGGFEEKYWSPVNSPVLDSSGNLIYIIHRVEDVTEFVKLKDLGNQQNRLAEELLTRTASMESEIYLRAQEVQKANKQLLHFNEELSQREKELQQLYKRLNEMNQLKSQFFANVSHELRTPLTLILAPIRKLLSKNEIPDKYRSDLEVVERNAQTLLKHVNDLLDVSKVEAGKMNVEYSEIDLSKLLQRIASHFDSVAKERSISYFVEGPSILSAQVDPAKVERILLNLLANAFKFVPDGGKVGCLLNEKEDFANIIVSDNGPGVPDSLRDAIFERFRQVNDGDTRSFGGTGLGLSIVKDFVDLHRGRISVSENSGGGALFDVRIPLKAPVSVGVSTGKYSAISDATVSGTLQEFRRLSEIEGTGVGNRNLPHVLVVEDNSEMREYIYETLNAEFNVSLAVNGKDGLEKAIRLVPDLIVTDVMMPIMSGEQMVRELRIVPDLMRTPILLVSAKTDDALRIRLLQDGGQDYLLKPFAPEELLARARNFVKLKKSLDDLENLNKELEAFSFSISHDLRAPIRGIEGVARFVLEDYSSVLDAEGLRMVNVIISTAAHMANLVEDLLSFYKVTKLEAKFRNIDMSDLVKEVSSTVKAVYPNKEFNLEIEELPTAFGDLSMIRQVWVNLIANAFKYTSKKEEPEIRIGCQRGSEENTYFVKDNGAGFNDKYANRLFKVFQRLHSNQDFEGTGVGLAIVERIIRRHGGKVRAEGAVNQGATFYFTLPKIA</sequence>
<feature type="domain" description="Response regulatory" evidence="9">
    <location>
        <begin position="470"/>
        <end position="585"/>
    </location>
</feature>
<dbReference type="InterPro" id="IPR036890">
    <property type="entry name" value="HATPase_C_sf"/>
</dbReference>
<dbReference type="Gene3D" id="1.10.287.130">
    <property type="match status" value="2"/>
</dbReference>
<dbReference type="CDD" id="cd00082">
    <property type="entry name" value="HisKA"/>
    <property type="match status" value="2"/>
</dbReference>
<dbReference type="FunFam" id="3.30.565.10:FF:000006">
    <property type="entry name" value="Sensor histidine kinase WalK"/>
    <property type="match status" value="2"/>
</dbReference>
<keyword evidence="7" id="KW-0175">Coiled coil</keyword>
<feature type="modified residue" description="4-aspartylphosphate" evidence="6">
    <location>
        <position position="518"/>
    </location>
</feature>
<keyword evidence="4" id="KW-0808">Transferase</keyword>
<dbReference type="InterPro" id="IPR036097">
    <property type="entry name" value="HisK_dim/P_sf"/>
</dbReference>
<keyword evidence="3 6" id="KW-0597">Phosphoprotein</keyword>
<evidence type="ECO:0000259" key="9">
    <source>
        <dbReference type="PROSITE" id="PS50110"/>
    </source>
</evidence>
<evidence type="ECO:0000256" key="7">
    <source>
        <dbReference type="SAM" id="Coils"/>
    </source>
</evidence>
<dbReference type="SUPFAM" id="SSF55785">
    <property type="entry name" value="PYP-like sensor domain (PAS domain)"/>
    <property type="match status" value="1"/>
</dbReference>
<evidence type="ECO:0000313" key="10">
    <source>
        <dbReference type="EMBL" id="EPG75164.1"/>
    </source>
</evidence>
<dbReference type="Pfam" id="PF08448">
    <property type="entry name" value="PAS_4"/>
    <property type="match status" value="1"/>
</dbReference>
<evidence type="ECO:0000256" key="2">
    <source>
        <dbReference type="ARBA" id="ARBA00012438"/>
    </source>
</evidence>
<evidence type="ECO:0000259" key="8">
    <source>
        <dbReference type="PROSITE" id="PS50109"/>
    </source>
</evidence>
<dbReference type="RefSeq" id="WP_016548874.1">
    <property type="nucleotide sequence ID" value="NZ_AKWZ02000004.1"/>
</dbReference>
<evidence type="ECO:0000313" key="11">
    <source>
        <dbReference type="Proteomes" id="UP000014540"/>
    </source>
</evidence>
<evidence type="ECO:0000256" key="5">
    <source>
        <dbReference type="ARBA" id="ARBA00022777"/>
    </source>
</evidence>
<dbReference type="InterPro" id="IPR005467">
    <property type="entry name" value="His_kinase_dom"/>
</dbReference>
<evidence type="ECO:0000256" key="6">
    <source>
        <dbReference type="PROSITE-ProRule" id="PRU00169"/>
    </source>
</evidence>
<organism evidence="10 11">
    <name type="scientific">Leptospira fainei serovar Hurstbridge str. BUT 6</name>
    <dbReference type="NCBI Taxonomy" id="1193011"/>
    <lineage>
        <taxon>Bacteria</taxon>
        <taxon>Pseudomonadati</taxon>
        <taxon>Spirochaetota</taxon>
        <taxon>Spirochaetia</taxon>
        <taxon>Leptospirales</taxon>
        <taxon>Leptospiraceae</taxon>
        <taxon>Leptospira</taxon>
    </lineage>
</organism>
<accession>S3V3F0</accession>
<comment type="caution">
    <text evidence="10">The sequence shown here is derived from an EMBL/GenBank/DDBJ whole genome shotgun (WGS) entry which is preliminary data.</text>
</comment>
<dbReference type="InterPro" id="IPR003594">
    <property type="entry name" value="HATPase_dom"/>
</dbReference>
<dbReference type="InterPro" id="IPR001789">
    <property type="entry name" value="Sig_transdc_resp-reg_receiver"/>
</dbReference>
<dbReference type="Pfam" id="PF02518">
    <property type="entry name" value="HATPase_c"/>
    <property type="match status" value="2"/>
</dbReference>
<dbReference type="Gene3D" id="3.30.565.10">
    <property type="entry name" value="Histidine kinase-like ATPase, C-terminal domain"/>
    <property type="match status" value="2"/>
</dbReference>
<dbReference type="SMART" id="SM00448">
    <property type="entry name" value="REC"/>
    <property type="match status" value="1"/>
</dbReference>
<protein>
    <recommendedName>
        <fullName evidence="2">histidine kinase</fullName>
        <ecNumber evidence="2">2.7.13.3</ecNumber>
    </recommendedName>
</protein>
<keyword evidence="5" id="KW-0418">Kinase</keyword>
<dbReference type="AlphaFoldDB" id="S3V3F0"/>
<keyword evidence="11" id="KW-1185">Reference proteome</keyword>
<dbReference type="PROSITE" id="PS50110">
    <property type="entry name" value="RESPONSE_REGULATORY"/>
    <property type="match status" value="1"/>
</dbReference>
<dbReference type="SUPFAM" id="SSF55874">
    <property type="entry name" value="ATPase domain of HSP90 chaperone/DNA topoisomerase II/histidine kinase"/>
    <property type="match status" value="2"/>
</dbReference>
<dbReference type="InterPro" id="IPR004358">
    <property type="entry name" value="Sig_transdc_His_kin-like_C"/>
</dbReference>
<dbReference type="PANTHER" id="PTHR43547:SF2">
    <property type="entry name" value="HYBRID SIGNAL TRANSDUCTION HISTIDINE KINASE C"/>
    <property type="match status" value="1"/>
</dbReference>
<dbReference type="FunFam" id="1.10.287.130:FF:000045">
    <property type="entry name" value="Two-component system sensor histidine kinase/response regulator"/>
    <property type="match status" value="1"/>
</dbReference>
<dbReference type="SMART" id="SM00388">
    <property type="entry name" value="HisKA"/>
    <property type="match status" value="2"/>
</dbReference>
<dbReference type="CDD" id="cd17574">
    <property type="entry name" value="REC_OmpR"/>
    <property type="match status" value="1"/>
</dbReference>
<dbReference type="Gene3D" id="3.30.450.20">
    <property type="entry name" value="PAS domain"/>
    <property type="match status" value="1"/>
</dbReference>